<feature type="compositionally biased region" description="Polar residues" evidence="1">
    <location>
        <begin position="505"/>
        <end position="515"/>
    </location>
</feature>
<feature type="compositionally biased region" description="Low complexity" evidence="1">
    <location>
        <begin position="8"/>
        <end position="17"/>
    </location>
</feature>
<dbReference type="AlphaFoldDB" id="A0AAJ0GYX8"/>
<sequence>MTNQGEASGSSLSQARRSSTRHTHNHKHQHQHQHLHHQHRLLHAREAGSSTSPHIRSEQNGKLHDRQVVIVQTVSIVHYIDASGAVTSIETLRSRSADPVASTSLDPPATISAGLTALDNVLPSVSFSVSIGLSDATLPTDTSAEPETSSSSPTSSTSSETLRSETLLTSTPFSSLSALPTLSSGAFHSSHTASFFGNYTTGLFSNSTRTSSSYTTLASTSRTASTLITSSSSVLTPTATSDDAFTIESDGTGDSATAGLGSPVTTSAPVSQTAKASSGLTPQTRNAVVGGVVGSVAGIALIALVLLYLFKWRKQRGQGIMLLGDGDSSARGRGFSSGGAAKHGGGSGGAGAGAPAGAGEGGAMTERSGPFALASSALSKLSGGKRAIDAPCQPAAQEKGFYRVSGRKLISVLESGGDGYTDPPYDVGNYRDSQGYLDDPNAPPLQLGSPMRPVSGVPIFRDGPQRSPVCEQGPSPAVRPPSTYPAMLPVRDALGRSLASRDGSRVSTSRFTEQT</sequence>
<name>A0AAJ0GYX8_9PEZI</name>
<feature type="region of interest" description="Disordered" evidence="1">
    <location>
        <begin position="137"/>
        <end position="164"/>
    </location>
</feature>
<evidence type="ECO:0000256" key="1">
    <source>
        <dbReference type="SAM" id="MobiDB-lite"/>
    </source>
</evidence>
<evidence type="ECO:0000313" key="3">
    <source>
        <dbReference type="EMBL" id="KAK3308699.1"/>
    </source>
</evidence>
<feature type="compositionally biased region" description="Low complexity" evidence="1">
    <location>
        <begin position="139"/>
        <end position="164"/>
    </location>
</feature>
<feature type="compositionally biased region" description="Gly residues" evidence="1">
    <location>
        <begin position="335"/>
        <end position="362"/>
    </location>
</feature>
<accession>A0AAJ0GYX8</accession>
<comment type="caution">
    <text evidence="3">The sequence shown here is derived from an EMBL/GenBank/DDBJ whole genome shotgun (WGS) entry which is preliminary data.</text>
</comment>
<feature type="region of interest" description="Disordered" evidence="1">
    <location>
        <begin position="245"/>
        <end position="280"/>
    </location>
</feature>
<dbReference type="EMBL" id="JAUDZG010000002">
    <property type="protein sequence ID" value="KAK3308699.1"/>
    <property type="molecule type" value="Genomic_DNA"/>
</dbReference>
<feature type="region of interest" description="Disordered" evidence="1">
    <location>
        <begin position="459"/>
        <end position="515"/>
    </location>
</feature>
<dbReference type="GeneID" id="87880382"/>
<proteinExistence type="predicted"/>
<dbReference type="Proteomes" id="UP001273166">
    <property type="component" value="Unassembled WGS sequence"/>
</dbReference>
<gene>
    <name evidence="3" type="ORF">B0T15DRAFT_115899</name>
</gene>
<reference evidence="3" key="2">
    <citation type="submission" date="2023-06" db="EMBL/GenBank/DDBJ databases">
        <authorList>
            <consortium name="Lawrence Berkeley National Laboratory"/>
            <person name="Mondo S.J."/>
            <person name="Hensen N."/>
            <person name="Bonometti L."/>
            <person name="Westerberg I."/>
            <person name="Brannstrom I.O."/>
            <person name="Guillou S."/>
            <person name="Cros-Aarteil S."/>
            <person name="Calhoun S."/>
            <person name="Haridas S."/>
            <person name="Kuo A."/>
            <person name="Pangilinan J."/>
            <person name="Riley R."/>
            <person name="Labutti K."/>
            <person name="Andreopoulos B."/>
            <person name="Lipzen A."/>
            <person name="Chen C."/>
            <person name="Yanf M."/>
            <person name="Daum C."/>
            <person name="Ng V."/>
            <person name="Clum A."/>
            <person name="Steindorff A."/>
            <person name="Ohm R."/>
            <person name="Martin F."/>
            <person name="Silar P."/>
            <person name="Natvig D."/>
            <person name="Lalanne C."/>
            <person name="Gautier V."/>
            <person name="Ament-Velasquez S.L."/>
            <person name="Kruys A."/>
            <person name="Hutchinson M.I."/>
            <person name="Powell A.J."/>
            <person name="Barry K."/>
            <person name="Miller A.N."/>
            <person name="Grigoriev I.V."/>
            <person name="Debuchy R."/>
            <person name="Gladieux P."/>
            <person name="Thoren M.H."/>
            <person name="Johannesson H."/>
        </authorList>
    </citation>
    <scope>NUCLEOTIDE SEQUENCE</scope>
    <source>
        <strain evidence="3">CBS 333.67</strain>
    </source>
</reference>
<protein>
    <submittedName>
        <fullName evidence="3">Uncharacterized protein</fullName>
    </submittedName>
</protein>
<reference evidence="3" key="1">
    <citation type="journal article" date="2023" name="Mol. Phylogenet. Evol.">
        <title>Genome-scale phylogeny and comparative genomics of the fungal order Sordariales.</title>
        <authorList>
            <person name="Hensen N."/>
            <person name="Bonometti L."/>
            <person name="Westerberg I."/>
            <person name="Brannstrom I.O."/>
            <person name="Guillou S."/>
            <person name="Cros-Aarteil S."/>
            <person name="Calhoun S."/>
            <person name="Haridas S."/>
            <person name="Kuo A."/>
            <person name="Mondo S."/>
            <person name="Pangilinan J."/>
            <person name="Riley R."/>
            <person name="LaButti K."/>
            <person name="Andreopoulos B."/>
            <person name="Lipzen A."/>
            <person name="Chen C."/>
            <person name="Yan M."/>
            <person name="Daum C."/>
            <person name="Ng V."/>
            <person name="Clum A."/>
            <person name="Steindorff A."/>
            <person name="Ohm R.A."/>
            <person name="Martin F."/>
            <person name="Silar P."/>
            <person name="Natvig D.O."/>
            <person name="Lalanne C."/>
            <person name="Gautier V."/>
            <person name="Ament-Velasquez S.L."/>
            <person name="Kruys A."/>
            <person name="Hutchinson M.I."/>
            <person name="Powell A.J."/>
            <person name="Barry K."/>
            <person name="Miller A.N."/>
            <person name="Grigoriev I.V."/>
            <person name="Debuchy R."/>
            <person name="Gladieux P."/>
            <person name="Hiltunen Thoren M."/>
            <person name="Johannesson H."/>
        </authorList>
    </citation>
    <scope>NUCLEOTIDE SEQUENCE</scope>
    <source>
        <strain evidence="3">CBS 333.67</strain>
    </source>
</reference>
<organism evidence="3 4">
    <name type="scientific">Chaetomium strumarium</name>
    <dbReference type="NCBI Taxonomy" id="1170767"/>
    <lineage>
        <taxon>Eukaryota</taxon>
        <taxon>Fungi</taxon>
        <taxon>Dikarya</taxon>
        <taxon>Ascomycota</taxon>
        <taxon>Pezizomycotina</taxon>
        <taxon>Sordariomycetes</taxon>
        <taxon>Sordariomycetidae</taxon>
        <taxon>Sordariales</taxon>
        <taxon>Chaetomiaceae</taxon>
        <taxon>Chaetomium</taxon>
    </lineage>
</organism>
<evidence type="ECO:0000313" key="4">
    <source>
        <dbReference type="Proteomes" id="UP001273166"/>
    </source>
</evidence>
<keyword evidence="2" id="KW-0472">Membrane</keyword>
<feature type="transmembrane region" description="Helical" evidence="2">
    <location>
        <begin position="287"/>
        <end position="310"/>
    </location>
</feature>
<keyword evidence="2" id="KW-0812">Transmembrane</keyword>
<feature type="compositionally biased region" description="Polar residues" evidence="1">
    <location>
        <begin position="263"/>
        <end position="280"/>
    </location>
</feature>
<dbReference type="RefSeq" id="XP_062724479.1">
    <property type="nucleotide sequence ID" value="XM_062861553.1"/>
</dbReference>
<feature type="region of interest" description="Disordered" evidence="1">
    <location>
        <begin position="332"/>
        <end position="365"/>
    </location>
</feature>
<evidence type="ECO:0000256" key="2">
    <source>
        <dbReference type="SAM" id="Phobius"/>
    </source>
</evidence>
<keyword evidence="4" id="KW-1185">Reference proteome</keyword>
<keyword evidence="2" id="KW-1133">Transmembrane helix</keyword>
<feature type="compositionally biased region" description="Basic residues" evidence="1">
    <location>
        <begin position="18"/>
        <end position="42"/>
    </location>
</feature>
<feature type="region of interest" description="Disordered" evidence="1">
    <location>
        <begin position="1"/>
        <end position="61"/>
    </location>
</feature>